<evidence type="ECO:0000313" key="1">
    <source>
        <dbReference type="Proteomes" id="UP000887561"/>
    </source>
</evidence>
<dbReference type="WBParaSite" id="scaffold43317_cov431.g24118">
    <property type="protein sequence ID" value="scaffold43317_cov431.g24118"/>
    <property type="gene ID" value="scaffold43317_cov431.g24118"/>
</dbReference>
<keyword evidence="1" id="KW-1185">Reference proteome</keyword>
<protein>
    <submittedName>
        <fullName evidence="2">Uncharacterized protein</fullName>
    </submittedName>
</protein>
<sequence>MAKKRSGFANRFAKIDVLALDEVVQPQKVPLEKHVNIE</sequence>
<reference evidence="2" key="1">
    <citation type="submission" date="2022-11" db="UniProtKB">
        <authorList>
            <consortium name="WormBaseParasite"/>
        </authorList>
    </citation>
    <scope>IDENTIFICATION</scope>
</reference>
<name>A0A915MKT3_MELJA</name>
<proteinExistence type="predicted"/>
<dbReference type="AlphaFoldDB" id="A0A915MKT3"/>
<evidence type="ECO:0000313" key="2">
    <source>
        <dbReference type="WBParaSite" id="scaffold43317_cov431.g24118"/>
    </source>
</evidence>
<accession>A0A915MKT3</accession>
<dbReference type="Proteomes" id="UP000887561">
    <property type="component" value="Unplaced"/>
</dbReference>
<organism evidence="1 2">
    <name type="scientific">Meloidogyne javanica</name>
    <name type="common">Root-knot nematode worm</name>
    <dbReference type="NCBI Taxonomy" id="6303"/>
    <lineage>
        <taxon>Eukaryota</taxon>
        <taxon>Metazoa</taxon>
        <taxon>Ecdysozoa</taxon>
        <taxon>Nematoda</taxon>
        <taxon>Chromadorea</taxon>
        <taxon>Rhabditida</taxon>
        <taxon>Tylenchina</taxon>
        <taxon>Tylenchomorpha</taxon>
        <taxon>Tylenchoidea</taxon>
        <taxon>Meloidogynidae</taxon>
        <taxon>Meloidogyninae</taxon>
        <taxon>Meloidogyne</taxon>
        <taxon>Meloidogyne incognita group</taxon>
    </lineage>
</organism>